<feature type="region of interest" description="Disordered" evidence="1">
    <location>
        <begin position="27"/>
        <end position="71"/>
    </location>
</feature>
<sequence>MFSINKNSIRISVVICLFHFPHYSIKSTGKHRKSPKITENHRKSPKITENHRKSPKITGIHRKIEYSRPIH</sequence>
<proteinExistence type="predicted"/>
<dbReference type="AlphaFoldDB" id="A0A6C0D682"/>
<organism evidence="2">
    <name type="scientific">viral metagenome</name>
    <dbReference type="NCBI Taxonomy" id="1070528"/>
    <lineage>
        <taxon>unclassified sequences</taxon>
        <taxon>metagenomes</taxon>
        <taxon>organismal metagenomes</taxon>
    </lineage>
</organism>
<evidence type="ECO:0000313" key="2">
    <source>
        <dbReference type="EMBL" id="QHT12017.1"/>
    </source>
</evidence>
<name>A0A6C0D682_9ZZZZ</name>
<reference evidence="2" key="1">
    <citation type="journal article" date="2020" name="Nature">
        <title>Giant virus diversity and host interactions through global metagenomics.</title>
        <authorList>
            <person name="Schulz F."/>
            <person name="Roux S."/>
            <person name="Paez-Espino D."/>
            <person name="Jungbluth S."/>
            <person name="Walsh D.A."/>
            <person name="Denef V.J."/>
            <person name="McMahon K.D."/>
            <person name="Konstantinidis K.T."/>
            <person name="Eloe-Fadrosh E.A."/>
            <person name="Kyrpides N.C."/>
            <person name="Woyke T."/>
        </authorList>
    </citation>
    <scope>NUCLEOTIDE SEQUENCE</scope>
    <source>
        <strain evidence="2">GVMAG-M-3300023174-124</strain>
    </source>
</reference>
<feature type="compositionally biased region" description="Basic and acidic residues" evidence="1">
    <location>
        <begin position="36"/>
        <end position="52"/>
    </location>
</feature>
<dbReference type="EMBL" id="MN739540">
    <property type="protein sequence ID" value="QHT12017.1"/>
    <property type="molecule type" value="Genomic_DNA"/>
</dbReference>
<evidence type="ECO:0000256" key="1">
    <source>
        <dbReference type="SAM" id="MobiDB-lite"/>
    </source>
</evidence>
<feature type="compositionally biased region" description="Basic and acidic residues" evidence="1">
    <location>
        <begin position="62"/>
        <end position="71"/>
    </location>
</feature>
<accession>A0A6C0D682</accession>
<protein>
    <submittedName>
        <fullName evidence="2">Uncharacterized protein</fullName>
    </submittedName>
</protein>